<dbReference type="PATRIC" id="fig|1341156.4.peg.1786"/>
<dbReference type="GO" id="GO:0030313">
    <property type="term" value="C:cell envelope"/>
    <property type="evidence" value="ECO:0007669"/>
    <property type="project" value="UniProtKB-SubCell"/>
</dbReference>
<keyword evidence="3" id="KW-0732">Signal</keyword>
<evidence type="ECO:0008006" key="6">
    <source>
        <dbReference type="Google" id="ProtNLM"/>
    </source>
</evidence>
<dbReference type="RefSeq" id="WP_037286332.1">
    <property type="nucleotide sequence ID" value="NZ_JEOB01000002.1"/>
</dbReference>
<comment type="subcellular location">
    <subcellularLocation>
        <location evidence="1">Cell envelope</location>
    </subcellularLocation>
</comment>
<protein>
    <recommendedName>
        <fullName evidence="6">Bacterial repeat domain-containing protein</fullName>
    </recommendedName>
</protein>
<feature type="transmembrane region" description="Helical" evidence="2">
    <location>
        <begin position="2078"/>
        <end position="2097"/>
    </location>
</feature>
<name>A0A011UHK7_RUMAL</name>
<keyword evidence="5" id="KW-1185">Reference proteome</keyword>
<feature type="signal peptide" evidence="3">
    <location>
        <begin position="1"/>
        <end position="19"/>
    </location>
</feature>
<evidence type="ECO:0000256" key="3">
    <source>
        <dbReference type="SAM" id="SignalP"/>
    </source>
</evidence>
<reference evidence="4 5" key="1">
    <citation type="submission" date="2013-06" db="EMBL/GenBank/DDBJ databases">
        <title>Rumen cellulosomics: divergent fiber-degrading strategies revealed by comparative genome-wide analysis of six Ruminococcal strains.</title>
        <authorList>
            <person name="Dassa B."/>
            <person name="Borovok I."/>
            <person name="Lamed R."/>
            <person name="Flint H."/>
            <person name="Yeoman C.J."/>
            <person name="White B."/>
            <person name="Bayer E.A."/>
        </authorList>
    </citation>
    <scope>NUCLEOTIDE SEQUENCE [LARGE SCALE GENOMIC DNA]</scope>
    <source>
        <strain evidence="4 5">SY3</strain>
    </source>
</reference>
<dbReference type="Gene3D" id="2.60.40.1140">
    <property type="entry name" value="Collagen-binding surface protein Cna, B-type domain"/>
    <property type="match status" value="1"/>
</dbReference>
<evidence type="ECO:0000313" key="5">
    <source>
        <dbReference type="Proteomes" id="UP000021369"/>
    </source>
</evidence>
<keyword evidence="2" id="KW-0812">Transmembrane</keyword>
<gene>
    <name evidence="4" type="ORF">RASY3_06845</name>
</gene>
<keyword evidence="2" id="KW-0472">Membrane</keyword>
<dbReference type="InterPro" id="IPR013378">
    <property type="entry name" value="InlB-like_B-rpt"/>
</dbReference>
<dbReference type="EMBL" id="JEOB01000002">
    <property type="protein sequence ID" value="EXM40154.1"/>
    <property type="molecule type" value="Genomic_DNA"/>
</dbReference>
<evidence type="ECO:0000256" key="1">
    <source>
        <dbReference type="ARBA" id="ARBA00004196"/>
    </source>
</evidence>
<evidence type="ECO:0000256" key="2">
    <source>
        <dbReference type="SAM" id="Phobius"/>
    </source>
</evidence>
<proteinExistence type="predicted"/>
<keyword evidence="2" id="KW-1133">Transmembrane helix</keyword>
<evidence type="ECO:0000313" key="4">
    <source>
        <dbReference type="EMBL" id="EXM40154.1"/>
    </source>
</evidence>
<organism evidence="4 5">
    <name type="scientific">Ruminococcus albus SY3</name>
    <dbReference type="NCBI Taxonomy" id="1341156"/>
    <lineage>
        <taxon>Bacteria</taxon>
        <taxon>Bacillati</taxon>
        <taxon>Bacillota</taxon>
        <taxon>Clostridia</taxon>
        <taxon>Eubacteriales</taxon>
        <taxon>Oscillospiraceae</taxon>
        <taxon>Ruminococcus</taxon>
    </lineage>
</organism>
<dbReference type="Pfam" id="PF09479">
    <property type="entry name" value="Flg_new"/>
    <property type="match status" value="2"/>
</dbReference>
<dbReference type="InterPro" id="IPR042229">
    <property type="entry name" value="Listeria/Bacterioides_rpt_sf"/>
</dbReference>
<comment type="caution">
    <text evidence="4">The sequence shown here is derived from an EMBL/GenBank/DDBJ whole genome shotgun (WGS) entry which is preliminary data.</text>
</comment>
<sequence length="2109" mass="238517">MKKINIKRLIPLLVSAAMLINCCPTELLTASADEITAETSAETAETEENGLEYQQLSAYPGRDESESVSLDGLMPANATLEVQKHSDTENGAVCSYDITITKDGEVFQPVSEAPITTKITNKKIGQANAANRNMRLWHISDDGIREEITDFSVDGDTVIFQAKGFSLYEIDDGTMPLRTYEFYTPDNNGVYSLYYFPTSSGREICEQTIKGDEKPIFPQLPILLDSRTKTFQGWFIYNEETGTYDEKIDFSNVPPVTAENQGLVKIGAVYADCVFVVFHDQRNADGTTGAILATKLVMLTDGADTFTTDDIIATHDGSTFVLGTEHQEIQAPHMEFKGWSYDYAVNEDPDADRTPLPAEMEVDVENHVGLSHTIDLYPIFEPLRWITFISGATGSGASYIPPCSVEAKNGACSDDIRVPRREGYNFYGWYLREEGHEPVRITDHLADLLESPAFDAEQLEHMHMENGRLIFDHDLKLEAFWTPAQTKYTIICWKQKANYDEDDDYDFETSEQISALTETVVSVPASYQNCPYTGFHYAYCDESKEVEGNGTTILNVYYDRNAHTVTFRTSNGSVIHTVNTRYGEDISDIWSFTGSNNKTYPQTDPPTSWQPVNSSTYTQRITRMEIMPDENLVFNHTTTDYQTRYFNYYVEALPDVGEDKVFQNRRYSLYLHLVHDFRFINYAADFWELTGFTRQCAANKNNQIVNVGSQTQWNNNTIPDSTLNFYYTRNYYNIEFVNSTDNTHIADISVLYGDSIGKYLSGIQLPEVDAGMSFSGWYFDSNCSAKADLDDMTMPAHNMIVFAGWEAEWYLIEIDPNGGQLPEGSSTWFWESYHGDKIAEYIHTTRNYVQDPNGEYYYHVYDRNYYHLSQEWDPAESACTDRRAFYSQELEGADLSRRYRLEDKQMYQYAGWYEVDRETGHETPFNFDQEVDHDILLRLHWKELGAYYIDYHAGDGTIDERDESEDDVFLLLADSVYSGSAKAVVTRTAVPPAGMNFLGWHIRGDRSGSIYPPGHSFELNETYSEITMTEDGSEKRIIIMEAVYVPVDTATVIYDANGGSLKSGMPTEGYEDCLANYGGRIDVDPSRDYENSRPVYSVTGSSVRVSHLLNNSHMKLSGDIFENHNYRFTGWNTKPDGSGIHFEASANRLIDTKKTAGFDGTPQTLYAEWEVKVYFDKNKQDSDWGGNWNEADNSYQYDSYNGLYYREVKLNSALHEQPPCTPHCNDPLIVFHYWSAQRYSNGQGSVPEFDYETIITREMTLYGYWNSPPEVIVHAVDASEPVLVLKDDEWRIQNAITFTADVPITIGTESVARSYAEPPTNTIDRYTFDFACVSDAFIQTGLNNISDSRSIADIRYDTDARAVMVRYTNGTESPLPSEMEVYLVYHKRPKDVDIGYVEMQFSGALNEVETIAGAPRTAAVANYVMNDELTTPLNYPADHTNREYYSFAFGSDNAASAGDLKIITTASNSNDSRPYLEIRNTWRGFEYSLNGTDFEKCGYDLKLYVVYYESEPTIITLNERTIGLPEDIEKDFNYTVSIVETTTVTTTRYNKLPYGGGYSSTGTQVGDPVSTVIKRFENRFELHDSQSESFAVFYSKISRNEDHTEGSGWNATSYRYVIDTVIDQTFTVSQTAVSEFETAVTASAAGGTLDGENLTYSFTSAETQNDHTVNYTNTHTPLPLILHVAVAENGSFIARDDLRISDSSVYTKSIGIGTDYTLTDTNANSIISDTDRYMFSMIAAADKKPNGELANIEMPAVTLSYKETEVQDIYQLWLNGDDEKLLDGRDIWLIYYEKPTVRYVIEEPNGRLKLITPVTRNLESVSLNGVTVEQNAYLPLNAYETLLIDQTDSNAFKVPPDLDEYDTDHGECWKLFLNYASIGIGSRNTARMTDLEAVYPEKQLITGFDEGHMAYRETEDDEWNNMPSEPVVYVIYRNKGLNMNIRKKVTGDAPDDEGFTVRINSSLIKDMTSLPASGYATDGSEITSLEVKHQVIGGTMTGYVEFKVKDGSDVTVLGLPRGRYLVTEIFRTEIYELTATADGFNCTLDEENSFHIIIDSNTEIVLNNNVKPIPVTGIKEDIVPYLILSSVLLTGSVWLIFIQLRRRKSYEDI</sequence>
<dbReference type="OrthoDB" id="9816455at2"/>
<dbReference type="Proteomes" id="UP000021369">
    <property type="component" value="Unassembled WGS sequence"/>
</dbReference>
<accession>A0A011UHK7</accession>
<feature type="chain" id="PRO_5038878827" description="Bacterial repeat domain-containing protein" evidence="3">
    <location>
        <begin position="20"/>
        <end position="2109"/>
    </location>
</feature>
<dbReference type="Gene3D" id="2.60.40.4270">
    <property type="entry name" value="Listeria-Bacteroides repeat domain"/>
    <property type="match status" value="1"/>
</dbReference>